<evidence type="ECO:0000313" key="4">
    <source>
        <dbReference type="EMBL" id="CAD7083180.1"/>
    </source>
</evidence>
<dbReference type="GO" id="GO:0008010">
    <property type="term" value="F:structural constituent of chitin-based larval cuticle"/>
    <property type="evidence" value="ECO:0007669"/>
    <property type="project" value="TreeGrafter"/>
</dbReference>
<evidence type="ECO:0000313" key="5">
    <source>
        <dbReference type="Proteomes" id="UP000594454"/>
    </source>
</evidence>
<dbReference type="OrthoDB" id="7255276at2759"/>
<dbReference type="PROSITE" id="PS00233">
    <property type="entry name" value="CHIT_BIND_RR_1"/>
    <property type="match status" value="1"/>
</dbReference>
<protein>
    <submittedName>
        <fullName evidence="4">Uncharacterized protein</fullName>
    </submittedName>
</protein>
<dbReference type="EMBL" id="LR899010">
    <property type="protein sequence ID" value="CAD7083180.1"/>
    <property type="molecule type" value="Genomic_DNA"/>
</dbReference>
<dbReference type="PRINTS" id="PR00947">
    <property type="entry name" value="CUTICLE"/>
</dbReference>
<gene>
    <name evidence="4" type="ORF">HERILL_LOCUS6156</name>
</gene>
<reference evidence="4 5" key="1">
    <citation type="submission" date="2020-11" db="EMBL/GenBank/DDBJ databases">
        <authorList>
            <person name="Wallbank WR R."/>
            <person name="Pardo Diaz C."/>
            <person name="Kozak K."/>
            <person name="Martin S."/>
            <person name="Jiggins C."/>
            <person name="Moest M."/>
            <person name="Warren A I."/>
            <person name="Generalovic N T."/>
            <person name="Byers J.R.P. K."/>
            <person name="Montejo-Kovacevich G."/>
            <person name="Yen C E."/>
        </authorList>
    </citation>
    <scope>NUCLEOTIDE SEQUENCE [LARGE SCALE GENOMIC DNA]</scope>
</reference>
<dbReference type="FunCoup" id="A0A7R8ULS8">
    <property type="interactions" value="70"/>
</dbReference>
<keyword evidence="1 2" id="KW-0193">Cuticle</keyword>
<dbReference type="Proteomes" id="UP000594454">
    <property type="component" value="Chromosome 2"/>
</dbReference>
<dbReference type="InterPro" id="IPR031311">
    <property type="entry name" value="CHIT_BIND_RR_consensus"/>
</dbReference>
<keyword evidence="5" id="KW-1185">Reference proteome</keyword>
<feature type="signal peptide" evidence="3">
    <location>
        <begin position="1"/>
        <end position="16"/>
    </location>
</feature>
<dbReference type="AlphaFoldDB" id="A0A7R8ULS8"/>
<evidence type="ECO:0000256" key="1">
    <source>
        <dbReference type="ARBA" id="ARBA00022460"/>
    </source>
</evidence>
<proteinExistence type="predicted"/>
<dbReference type="PANTHER" id="PTHR10380:SF218">
    <property type="entry name" value="ADULT CUTICLE PROTEIN 65AA-RELATED"/>
    <property type="match status" value="1"/>
</dbReference>
<dbReference type="PANTHER" id="PTHR10380">
    <property type="entry name" value="CUTICLE PROTEIN"/>
    <property type="match status" value="1"/>
</dbReference>
<accession>A0A7R8ULS8</accession>
<dbReference type="OMA" id="QGAHIPH"/>
<organism evidence="4 5">
    <name type="scientific">Hermetia illucens</name>
    <name type="common">Black soldier fly</name>
    <dbReference type="NCBI Taxonomy" id="343691"/>
    <lineage>
        <taxon>Eukaryota</taxon>
        <taxon>Metazoa</taxon>
        <taxon>Ecdysozoa</taxon>
        <taxon>Arthropoda</taxon>
        <taxon>Hexapoda</taxon>
        <taxon>Insecta</taxon>
        <taxon>Pterygota</taxon>
        <taxon>Neoptera</taxon>
        <taxon>Endopterygota</taxon>
        <taxon>Diptera</taxon>
        <taxon>Brachycera</taxon>
        <taxon>Stratiomyomorpha</taxon>
        <taxon>Stratiomyidae</taxon>
        <taxon>Hermetiinae</taxon>
        <taxon>Hermetia</taxon>
    </lineage>
</organism>
<dbReference type="Pfam" id="PF00379">
    <property type="entry name" value="Chitin_bind_4"/>
    <property type="match status" value="1"/>
</dbReference>
<keyword evidence="3" id="KW-0732">Signal</keyword>
<dbReference type="InterPro" id="IPR000618">
    <property type="entry name" value="Insect_cuticle"/>
</dbReference>
<evidence type="ECO:0000256" key="3">
    <source>
        <dbReference type="SAM" id="SignalP"/>
    </source>
</evidence>
<dbReference type="InParanoid" id="A0A7R8ULS8"/>
<evidence type="ECO:0000256" key="2">
    <source>
        <dbReference type="PROSITE-ProRule" id="PRU00497"/>
    </source>
</evidence>
<dbReference type="PROSITE" id="PS51155">
    <property type="entry name" value="CHIT_BIND_RR_2"/>
    <property type="match status" value="1"/>
</dbReference>
<sequence>MKFAIVLLAVLAAAVAVPLEDPRVAQIVRYESDNIGTDGYKFAYETSDGTARQEAGEVKNLGTEQEAIAVRGSISWVDKDGQKYSLSFVADENGFQPEGAHLPHA</sequence>
<name>A0A7R8ULS8_HERIL</name>
<dbReference type="InterPro" id="IPR050468">
    <property type="entry name" value="Cuticle_Struct_Prot"/>
</dbReference>
<feature type="chain" id="PRO_5031227099" evidence="3">
    <location>
        <begin position="17"/>
        <end position="105"/>
    </location>
</feature>
<dbReference type="GO" id="GO:0062129">
    <property type="term" value="C:chitin-based extracellular matrix"/>
    <property type="evidence" value="ECO:0007669"/>
    <property type="project" value="TreeGrafter"/>
</dbReference>